<feature type="chain" id="PRO_5016582954" description="2'-5' RNA ligase" evidence="1">
    <location>
        <begin position="19"/>
        <end position="191"/>
    </location>
</feature>
<evidence type="ECO:0000313" key="2">
    <source>
        <dbReference type="EMBL" id="AXA83583.1"/>
    </source>
</evidence>
<evidence type="ECO:0008006" key="4">
    <source>
        <dbReference type="Google" id="ProtNLM"/>
    </source>
</evidence>
<name>A0A344J3H3_9GAMM</name>
<protein>
    <recommendedName>
        <fullName evidence="4">2'-5' RNA ligase</fullName>
    </recommendedName>
</protein>
<dbReference type="AlphaFoldDB" id="A0A344J3H3"/>
<accession>A0A344J3H3</accession>
<organism evidence="2 3">
    <name type="scientific">Solilutibacter oculi</name>
    <dbReference type="NCBI Taxonomy" id="2698682"/>
    <lineage>
        <taxon>Bacteria</taxon>
        <taxon>Pseudomonadati</taxon>
        <taxon>Pseudomonadota</taxon>
        <taxon>Gammaproteobacteria</taxon>
        <taxon>Lysobacterales</taxon>
        <taxon>Lysobacteraceae</taxon>
        <taxon>Solilutibacter</taxon>
    </lineage>
</organism>
<dbReference type="RefSeq" id="WP_112925802.1">
    <property type="nucleotide sequence ID" value="NZ_CP029556.1"/>
</dbReference>
<keyword evidence="3" id="KW-1185">Reference proteome</keyword>
<evidence type="ECO:0000313" key="3">
    <source>
        <dbReference type="Proteomes" id="UP000251842"/>
    </source>
</evidence>
<feature type="signal peptide" evidence="1">
    <location>
        <begin position="1"/>
        <end position="18"/>
    </location>
</feature>
<dbReference type="SUPFAM" id="SSF55144">
    <property type="entry name" value="LigT-like"/>
    <property type="match status" value="1"/>
</dbReference>
<dbReference type="OrthoDB" id="6007484at2"/>
<dbReference type="EMBL" id="CP029556">
    <property type="protein sequence ID" value="AXA83583.1"/>
    <property type="molecule type" value="Genomic_DNA"/>
</dbReference>
<keyword evidence="1" id="KW-0732">Signal</keyword>
<dbReference type="Gene3D" id="3.90.1140.10">
    <property type="entry name" value="Cyclic phosphodiesterase"/>
    <property type="match status" value="1"/>
</dbReference>
<evidence type="ECO:0000256" key="1">
    <source>
        <dbReference type="SAM" id="SignalP"/>
    </source>
</evidence>
<dbReference type="Proteomes" id="UP000251842">
    <property type="component" value="Chromosome"/>
</dbReference>
<dbReference type="KEGG" id="lue:DCD74_01745"/>
<gene>
    <name evidence="2" type="ORF">DCD74_01745</name>
</gene>
<dbReference type="InterPro" id="IPR009097">
    <property type="entry name" value="Cyclic_Pdiesterase"/>
</dbReference>
<proteinExistence type="predicted"/>
<reference evidence="3" key="1">
    <citation type="submission" date="2018-05" db="EMBL/GenBank/DDBJ databases">
        <title>Luteimonas pekinense sp. nov., isolated from human Meibomian gland secretions, Beijing, China.</title>
        <authorList>
            <person name="Wen T."/>
            <person name="Bai H."/>
            <person name="Lv H."/>
        </authorList>
    </citation>
    <scope>NUCLEOTIDE SEQUENCE [LARGE SCALE GENOMIC DNA]</scope>
    <source>
        <strain evidence="3">83-4</strain>
    </source>
</reference>
<sequence>MSKPRLFFAALPSPSVVAAMQAVVHAHKLDLRLGRDLFAPENWHQSLSERIFDPSDADIESLMTVGDAIRAHACTLSFNRIDSQLTQAGKIQWTLRARGKPKAFEDLKAVVQAALKQAGHPDIATGVTPHVTLSYGAPEMLEKIDVSPAIDWTLDEIMLVIGAGQPYRYEVIGRWPLLPEIDPPQQQFGMF</sequence>